<feature type="transmembrane region" description="Helical" evidence="1">
    <location>
        <begin position="34"/>
        <end position="53"/>
    </location>
</feature>
<organism evidence="2 3">
    <name type="scientific">Streptomyces calvus</name>
    <dbReference type="NCBI Taxonomy" id="67282"/>
    <lineage>
        <taxon>Bacteria</taxon>
        <taxon>Bacillati</taxon>
        <taxon>Actinomycetota</taxon>
        <taxon>Actinomycetes</taxon>
        <taxon>Kitasatosporales</taxon>
        <taxon>Streptomycetaceae</taxon>
        <taxon>Streptomyces</taxon>
    </lineage>
</organism>
<sequence>MAVSAPVDAEQAWKDLQRIRVPQERVYDEMERSASGGPGATYAAAALMWVFLVGTSLDLPLWGVLLSLVAYVVLLSALAVVHSRRSRMQLHHSRYNKRTFVTFAGGALVTGGTVLLSGRLVESLDAPLAGLIQATVTTAAFLLFVGPASRWAVGSLRGHAERTAREGEGR</sequence>
<protein>
    <submittedName>
        <fullName evidence="2">Uncharacterized protein</fullName>
    </submittedName>
</protein>
<reference evidence="2 3" key="1">
    <citation type="submission" date="2017-07" db="EMBL/GenBank/DDBJ databases">
        <title>The Complete Genome of Streptomyces asterosporus-ZSY.</title>
        <authorList>
            <person name="Zhang S."/>
        </authorList>
    </citation>
    <scope>NUCLEOTIDE SEQUENCE [LARGE SCALE GENOMIC DNA]</scope>
    <source>
        <strain evidence="2 3">DSM 41452</strain>
    </source>
</reference>
<feature type="transmembrane region" description="Helical" evidence="1">
    <location>
        <begin position="100"/>
        <end position="120"/>
    </location>
</feature>
<dbReference type="AlphaFoldDB" id="A0A514JMW2"/>
<keyword evidence="3" id="KW-1185">Reference proteome</keyword>
<dbReference type="KEGG" id="sast:CD934_08210"/>
<evidence type="ECO:0000256" key="1">
    <source>
        <dbReference type="SAM" id="Phobius"/>
    </source>
</evidence>
<keyword evidence="1" id="KW-0472">Membrane</keyword>
<proteinExistence type="predicted"/>
<name>A0A514JMW2_9ACTN</name>
<dbReference type="Proteomes" id="UP000316215">
    <property type="component" value="Chromosome"/>
</dbReference>
<dbReference type="RefSeq" id="WP_142192762.1">
    <property type="nucleotide sequence ID" value="NZ_BMSU01000010.1"/>
</dbReference>
<feature type="transmembrane region" description="Helical" evidence="1">
    <location>
        <begin position="59"/>
        <end position="80"/>
    </location>
</feature>
<keyword evidence="1" id="KW-1133">Transmembrane helix</keyword>
<evidence type="ECO:0000313" key="3">
    <source>
        <dbReference type="Proteomes" id="UP000316215"/>
    </source>
</evidence>
<gene>
    <name evidence="2" type="ORF">CD934_08210</name>
</gene>
<dbReference type="OrthoDB" id="4228458at2"/>
<dbReference type="EMBL" id="CP022310">
    <property type="protein sequence ID" value="QDI68669.1"/>
    <property type="molecule type" value="Genomic_DNA"/>
</dbReference>
<accession>A0A514JMW2</accession>
<feature type="transmembrane region" description="Helical" evidence="1">
    <location>
        <begin position="126"/>
        <end position="145"/>
    </location>
</feature>
<evidence type="ECO:0000313" key="2">
    <source>
        <dbReference type="EMBL" id="QDI68669.1"/>
    </source>
</evidence>
<keyword evidence="1" id="KW-0812">Transmembrane</keyword>